<evidence type="ECO:0000256" key="1">
    <source>
        <dbReference type="ARBA" id="ARBA00004651"/>
    </source>
</evidence>
<dbReference type="eggNOG" id="COG0398">
    <property type="taxonomic scope" value="Bacteria"/>
</dbReference>
<feature type="transmembrane region" description="Helical" evidence="6">
    <location>
        <begin position="80"/>
        <end position="105"/>
    </location>
</feature>
<evidence type="ECO:0000313" key="8">
    <source>
        <dbReference type="EMBL" id="ACU89213.1"/>
    </source>
</evidence>
<name>C7LQY4_DESBD</name>
<sequence>MNFSDPGQRRVIIKTLLVVVFVVLLAAILLYFDVQQLFRDALAWISGLGVLGPVIFVGLYILACVLLLPGAILTLGAGAIFGFLQGAIAASVGATLGATCAFLVGRYLARDWVARRIAGSARFRAVDEAVAKEGWKIVFLTRLSPVFPFNILNYAFGLTRVGLRDYFFASWLGMIPGMFLYVYLGSLAGDLAGLGTGNRERTMGEWVMYGVGLLATVAVTVFITRLARAALAKRIPAPGPQS</sequence>
<dbReference type="PANTHER" id="PTHR12677">
    <property type="entry name" value="GOLGI APPARATUS MEMBRANE PROTEIN TVP38-RELATED"/>
    <property type="match status" value="1"/>
</dbReference>
<dbReference type="InterPro" id="IPR015414">
    <property type="entry name" value="TMEM64"/>
</dbReference>
<evidence type="ECO:0000256" key="6">
    <source>
        <dbReference type="RuleBase" id="RU366058"/>
    </source>
</evidence>
<feature type="transmembrane region" description="Helical" evidence="6">
    <location>
        <begin position="44"/>
        <end position="68"/>
    </location>
</feature>
<dbReference type="OrthoDB" id="9779114at2"/>
<keyword evidence="2 6" id="KW-1003">Cell membrane</keyword>
<dbReference type="PANTHER" id="PTHR12677:SF59">
    <property type="entry name" value="GOLGI APPARATUS MEMBRANE PROTEIN TVP38-RELATED"/>
    <property type="match status" value="1"/>
</dbReference>
<dbReference type="STRING" id="525897.Dbac_1109"/>
<feature type="transmembrane region" description="Helical" evidence="6">
    <location>
        <begin position="12"/>
        <end position="32"/>
    </location>
</feature>
<comment type="similarity">
    <text evidence="6">Belongs to the TVP38/TMEM64 family.</text>
</comment>
<accession>C7LQY4</accession>
<keyword evidence="3 6" id="KW-0812">Transmembrane</keyword>
<evidence type="ECO:0000259" key="7">
    <source>
        <dbReference type="Pfam" id="PF09335"/>
    </source>
</evidence>
<dbReference type="KEGG" id="dba:Dbac_1109"/>
<evidence type="ECO:0000313" key="9">
    <source>
        <dbReference type="Proteomes" id="UP000002216"/>
    </source>
</evidence>
<keyword evidence="5 6" id="KW-0472">Membrane</keyword>
<evidence type="ECO:0000256" key="4">
    <source>
        <dbReference type="ARBA" id="ARBA00022989"/>
    </source>
</evidence>
<feature type="transmembrane region" description="Helical" evidence="6">
    <location>
        <begin position="206"/>
        <end position="227"/>
    </location>
</feature>
<comment type="subcellular location">
    <subcellularLocation>
        <location evidence="1 6">Cell membrane</location>
        <topology evidence="1 6">Multi-pass membrane protein</topology>
    </subcellularLocation>
</comment>
<dbReference type="EMBL" id="CP001629">
    <property type="protein sequence ID" value="ACU89213.1"/>
    <property type="molecule type" value="Genomic_DNA"/>
</dbReference>
<protein>
    <recommendedName>
        <fullName evidence="6">TVP38/TMEM64 family membrane protein</fullName>
    </recommendedName>
</protein>
<keyword evidence="9" id="KW-1185">Reference proteome</keyword>
<feature type="transmembrane region" description="Helical" evidence="6">
    <location>
        <begin position="166"/>
        <end position="186"/>
    </location>
</feature>
<dbReference type="Proteomes" id="UP000002216">
    <property type="component" value="Chromosome"/>
</dbReference>
<dbReference type="Pfam" id="PF09335">
    <property type="entry name" value="VTT_dom"/>
    <property type="match status" value="1"/>
</dbReference>
<gene>
    <name evidence="8" type="ordered locus">Dbac_1109</name>
</gene>
<dbReference type="AlphaFoldDB" id="C7LQY4"/>
<evidence type="ECO:0000256" key="3">
    <source>
        <dbReference type="ARBA" id="ARBA00022692"/>
    </source>
</evidence>
<dbReference type="RefSeq" id="WP_015773311.1">
    <property type="nucleotide sequence ID" value="NC_013173.1"/>
</dbReference>
<feature type="domain" description="VTT" evidence="7">
    <location>
        <begin position="68"/>
        <end position="186"/>
    </location>
</feature>
<dbReference type="GO" id="GO:0005886">
    <property type="term" value="C:plasma membrane"/>
    <property type="evidence" value="ECO:0007669"/>
    <property type="project" value="UniProtKB-SubCell"/>
</dbReference>
<keyword evidence="4 6" id="KW-1133">Transmembrane helix</keyword>
<evidence type="ECO:0000256" key="2">
    <source>
        <dbReference type="ARBA" id="ARBA00022475"/>
    </source>
</evidence>
<dbReference type="HOGENOM" id="CLU_038944_3_2_7"/>
<organism evidence="8 9">
    <name type="scientific">Desulfomicrobium baculatum (strain DSM 4028 / VKM B-1378 / X)</name>
    <name type="common">Desulfovibrio baculatus</name>
    <dbReference type="NCBI Taxonomy" id="525897"/>
    <lineage>
        <taxon>Bacteria</taxon>
        <taxon>Pseudomonadati</taxon>
        <taxon>Thermodesulfobacteriota</taxon>
        <taxon>Desulfovibrionia</taxon>
        <taxon>Desulfovibrionales</taxon>
        <taxon>Desulfomicrobiaceae</taxon>
        <taxon>Desulfomicrobium</taxon>
    </lineage>
</organism>
<evidence type="ECO:0000256" key="5">
    <source>
        <dbReference type="ARBA" id="ARBA00023136"/>
    </source>
</evidence>
<dbReference type="InterPro" id="IPR032816">
    <property type="entry name" value="VTT_dom"/>
</dbReference>
<reference evidence="8 9" key="1">
    <citation type="journal article" date="2009" name="Stand. Genomic Sci.">
        <title>Complete genome sequence of Desulfomicrobium baculatum type strain (X).</title>
        <authorList>
            <person name="Copeland A."/>
            <person name="Spring S."/>
            <person name="Goker M."/>
            <person name="Schneider S."/>
            <person name="Lapidus A."/>
            <person name="Del Rio T.G."/>
            <person name="Tice H."/>
            <person name="Cheng J.F."/>
            <person name="Chen F."/>
            <person name="Nolan M."/>
            <person name="Bruce D."/>
            <person name="Goodwin L."/>
            <person name="Pitluck S."/>
            <person name="Ivanova N."/>
            <person name="Mavrommatis K."/>
            <person name="Ovchinnikova G."/>
            <person name="Pati A."/>
            <person name="Chen A."/>
            <person name="Palaniappan K."/>
            <person name="Land M."/>
            <person name="Hauser L."/>
            <person name="Chang Y.J."/>
            <person name="Jeffries C.C."/>
            <person name="Meincke L."/>
            <person name="Sims D."/>
            <person name="Brettin T."/>
            <person name="Detter J.C."/>
            <person name="Han C."/>
            <person name="Chain P."/>
            <person name="Bristow J."/>
            <person name="Eisen J.A."/>
            <person name="Markowitz V."/>
            <person name="Hugenholtz P."/>
            <person name="Kyrpides N.C."/>
            <person name="Klenk H.P."/>
            <person name="Lucas S."/>
        </authorList>
    </citation>
    <scope>NUCLEOTIDE SEQUENCE [LARGE SCALE GENOMIC DNA]</scope>
    <source>
        <strain evidence="9">DSM 4028 / VKM B-1378 / X</strain>
    </source>
</reference>
<proteinExistence type="inferred from homology"/>